<proteinExistence type="predicted"/>
<gene>
    <name evidence="1" type="ORF">Golob_021724</name>
</gene>
<dbReference type="AlphaFoldDB" id="A0A7J8LEE5"/>
<protein>
    <submittedName>
        <fullName evidence="1">Uncharacterized protein</fullName>
    </submittedName>
</protein>
<dbReference type="EMBL" id="JABEZX010000002">
    <property type="protein sequence ID" value="MBA0550810.1"/>
    <property type="molecule type" value="Genomic_DNA"/>
</dbReference>
<sequence length="147" mass="17149">MEESKANLSLDDDEEETIQLGVESSHRETSYANCFVGMFLTSSVVNLQAMRSMLENDISLRAQYKRNVAWRSRWLVEDGGDGSSNYENSTNVYGGRNLRRWKNECKESFRSFSRRHIDIMMDEDSDGKNWRCTDFYGALKENLREAY</sequence>
<evidence type="ECO:0000313" key="2">
    <source>
        <dbReference type="Proteomes" id="UP000593572"/>
    </source>
</evidence>
<reference evidence="1 2" key="1">
    <citation type="journal article" date="2019" name="Genome Biol. Evol.">
        <title>Insights into the evolution of the New World diploid cottons (Gossypium, subgenus Houzingenia) based on genome sequencing.</title>
        <authorList>
            <person name="Grover C.E."/>
            <person name="Arick M.A. 2nd"/>
            <person name="Thrash A."/>
            <person name="Conover J.L."/>
            <person name="Sanders W.S."/>
            <person name="Peterson D.G."/>
            <person name="Frelichowski J.E."/>
            <person name="Scheffler J.A."/>
            <person name="Scheffler B.E."/>
            <person name="Wendel J.F."/>
        </authorList>
    </citation>
    <scope>NUCLEOTIDE SEQUENCE [LARGE SCALE GENOMIC DNA]</scope>
    <source>
        <strain evidence="1">157</strain>
        <tissue evidence="1">Leaf</tissue>
    </source>
</reference>
<name>A0A7J8LEE5_9ROSI</name>
<comment type="caution">
    <text evidence="1">The sequence shown here is derived from an EMBL/GenBank/DDBJ whole genome shotgun (WGS) entry which is preliminary data.</text>
</comment>
<dbReference type="Proteomes" id="UP000593572">
    <property type="component" value="Unassembled WGS sequence"/>
</dbReference>
<organism evidence="1 2">
    <name type="scientific">Gossypium lobatum</name>
    <dbReference type="NCBI Taxonomy" id="34289"/>
    <lineage>
        <taxon>Eukaryota</taxon>
        <taxon>Viridiplantae</taxon>
        <taxon>Streptophyta</taxon>
        <taxon>Embryophyta</taxon>
        <taxon>Tracheophyta</taxon>
        <taxon>Spermatophyta</taxon>
        <taxon>Magnoliopsida</taxon>
        <taxon>eudicotyledons</taxon>
        <taxon>Gunneridae</taxon>
        <taxon>Pentapetalae</taxon>
        <taxon>rosids</taxon>
        <taxon>malvids</taxon>
        <taxon>Malvales</taxon>
        <taxon>Malvaceae</taxon>
        <taxon>Malvoideae</taxon>
        <taxon>Gossypium</taxon>
    </lineage>
</organism>
<evidence type="ECO:0000313" key="1">
    <source>
        <dbReference type="EMBL" id="MBA0550810.1"/>
    </source>
</evidence>
<keyword evidence="2" id="KW-1185">Reference proteome</keyword>
<accession>A0A7J8LEE5</accession>